<dbReference type="RefSeq" id="WP_012639559.1">
    <property type="nucleotide sequence ID" value="NC_011901.1"/>
</dbReference>
<dbReference type="Pfam" id="PF04351">
    <property type="entry name" value="PilP"/>
    <property type="match status" value="1"/>
</dbReference>
<dbReference type="Gene3D" id="2.30.30.830">
    <property type="match status" value="1"/>
</dbReference>
<dbReference type="Proteomes" id="UP000002383">
    <property type="component" value="Chromosome"/>
</dbReference>
<dbReference type="HOGENOM" id="CLU_109321_1_0_6"/>
<dbReference type="InterPro" id="IPR007446">
    <property type="entry name" value="PilP"/>
</dbReference>
<sequence length="186" mass="20246">MADLHTASTAYATRLGVAISATVLLVASLTGCGSGMNDLQQYVEQTKARPGGRIEPIPEVQPQEVFVYPGHERDPFDASVIITRAAPQRPVSTSTISIDPNRPQEYLENFPLDTLRMVGTLQQDGTTWALIRTPDRTIQRVTQGNYMGQNHGRITRISESGVDLTEIVPDGFGGYMERAGSVALSE</sequence>
<gene>
    <name evidence="1" type="ordered locus">Tgr7_3027</name>
</gene>
<evidence type="ECO:0000313" key="2">
    <source>
        <dbReference type="Proteomes" id="UP000002383"/>
    </source>
</evidence>
<protein>
    <submittedName>
        <fullName evidence="1">Pilus assembly protein PilP</fullName>
    </submittedName>
</protein>
<keyword evidence="2" id="KW-1185">Reference proteome</keyword>
<name>B8GPV0_THISH</name>
<dbReference type="KEGG" id="tgr:Tgr7_3027"/>
<dbReference type="EMBL" id="CP001339">
    <property type="protein sequence ID" value="ACL74097.1"/>
    <property type="molecule type" value="Genomic_DNA"/>
</dbReference>
<dbReference type="AlphaFoldDB" id="B8GPV0"/>
<dbReference type="eggNOG" id="COG3168">
    <property type="taxonomic scope" value="Bacteria"/>
</dbReference>
<dbReference type="PIRSF" id="PIRSF016481">
    <property type="entry name" value="Pilus_assembly_PilP"/>
    <property type="match status" value="1"/>
</dbReference>
<dbReference type="STRING" id="396588.Tgr7_3027"/>
<dbReference type="OrthoDB" id="5296580at2"/>
<proteinExistence type="predicted"/>
<evidence type="ECO:0000313" key="1">
    <source>
        <dbReference type="EMBL" id="ACL74097.1"/>
    </source>
</evidence>
<organism evidence="1 2">
    <name type="scientific">Thioalkalivibrio sulfidiphilus (strain HL-EbGR7)</name>
    <dbReference type="NCBI Taxonomy" id="396588"/>
    <lineage>
        <taxon>Bacteria</taxon>
        <taxon>Pseudomonadati</taxon>
        <taxon>Pseudomonadota</taxon>
        <taxon>Gammaproteobacteria</taxon>
        <taxon>Chromatiales</taxon>
        <taxon>Ectothiorhodospiraceae</taxon>
        <taxon>Thioalkalivibrio</taxon>
    </lineage>
</organism>
<accession>B8GPV0</accession>
<reference evidence="1 2" key="1">
    <citation type="journal article" date="2011" name="Stand. Genomic Sci.">
        <title>Complete genome sequence of 'Thioalkalivibrio sulfidophilus' HL-EbGr7.</title>
        <authorList>
            <person name="Muyzer G."/>
            <person name="Sorokin D.Y."/>
            <person name="Mavromatis K."/>
            <person name="Lapidus A."/>
            <person name="Clum A."/>
            <person name="Ivanova N."/>
            <person name="Pati A."/>
            <person name="d'Haeseleer P."/>
            <person name="Woyke T."/>
            <person name="Kyrpides N.C."/>
        </authorList>
    </citation>
    <scope>NUCLEOTIDE SEQUENCE [LARGE SCALE GENOMIC DNA]</scope>
    <source>
        <strain evidence="1 2">HL-EbGR7</strain>
    </source>
</reference>